<name>A0A7W6WKD7_9PROT</name>
<organism evidence="4 5">
    <name type="scientific">Roseospira goensis</name>
    <dbReference type="NCBI Taxonomy" id="391922"/>
    <lineage>
        <taxon>Bacteria</taxon>
        <taxon>Pseudomonadati</taxon>
        <taxon>Pseudomonadota</taxon>
        <taxon>Alphaproteobacteria</taxon>
        <taxon>Rhodospirillales</taxon>
        <taxon>Rhodospirillaceae</taxon>
        <taxon>Roseospira</taxon>
    </lineage>
</organism>
<keyword evidence="5" id="KW-1185">Reference proteome</keyword>
<evidence type="ECO:0000313" key="5">
    <source>
        <dbReference type="Proteomes" id="UP000555728"/>
    </source>
</evidence>
<dbReference type="PANTHER" id="PTHR43343:SF3">
    <property type="entry name" value="PROTEASE DO-LIKE 8, CHLOROPLASTIC"/>
    <property type="match status" value="1"/>
</dbReference>
<proteinExistence type="predicted"/>
<reference evidence="4 5" key="1">
    <citation type="submission" date="2020-08" db="EMBL/GenBank/DDBJ databases">
        <title>Genome sequencing of Purple Non-Sulfur Bacteria from various extreme environments.</title>
        <authorList>
            <person name="Mayer M."/>
        </authorList>
    </citation>
    <scope>NUCLEOTIDE SEQUENCE [LARGE SCALE GENOMIC DNA]</scope>
    <source>
        <strain evidence="4 5">JA135</strain>
    </source>
</reference>
<feature type="compositionally biased region" description="Pro residues" evidence="3">
    <location>
        <begin position="533"/>
        <end position="554"/>
    </location>
</feature>
<evidence type="ECO:0000256" key="2">
    <source>
        <dbReference type="ARBA" id="ARBA00022801"/>
    </source>
</evidence>
<dbReference type="Gene3D" id="2.40.10.120">
    <property type="match status" value="1"/>
</dbReference>
<feature type="compositionally biased region" description="Pro residues" evidence="3">
    <location>
        <begin position="574"/>
        <end position="584"/>
    </location>
</feature>
<evidence type="ECO:0000256" key="1">
    <source>
        <dbReference type="ARBA" id="ARBA00022670"/>
    </source>
</evidence>
<feature type="compositionally biased region" description="Basic and acidic residues" evidence="3">
    <location>
        <begin position="1"/>
        <end position="12"/>
    </location>
</feature>
<dbReference type="RefSeq" id="WP_184432417.1">
    <property type="nucleotide sequence ID" value="NZ_JACIGI010000006.1"/>
</dbReference>
<dbReference type="GO" id="GO:0006508">
    <property type="term" value="P:proteolysis"/>
    <property type="evidence" value="ECO:0007669"/>
    <property type="project" value="UniProtKB-KW"/>
</dbReference>
<evidence type="ECO:0000313" key="4">
    <source>
        <dbReference type="EMBL" id="MBB4285332.1"/>
    </source>
</evidence>
<dbReference type="EMBL" id="JACIGI010000006">
    <property type="protein sequence ID" value="MBB4285332.1"/>
    <property type="molecule type" value="Genomic_DNA"/>
</dbReference>
<sequence length="584" mass="59658">MSRAPRAADRRRTAASRGTCQRRPGRVGAVLLVVGTVGLTACGGGSAVRDAGPAPDVPPLTPAQVAAAGTLALSHVVQGRRAVSRTYRSSLVCAAPRQPPSDPAEARDVTAAVRGAFVDVLGDALGFPLAGRRDSLFDASAGDAEFALAARITTLRYALCRHMTLAGRHAGTSGRADADLTVEVQDRIAREVVFTGTVSATARLDDPVPGTAEDALLARLFTDALAQLAADNTFRRAIVTGIPKGETLRRADADAFAVGAAALIPAAASPGGAGRLTLTGPALFRAPMTLNVDRLRAATVTVLGLSGHGSGFFVAPDGWLLTNAHVVEGGEVFRVRLSDDRELWARVERRHPVRDVALLKVAGRGFEALPIRPTLAQVSETTYAIGTPASRALGQTVSQGIVSAYRRGAHKGLDVYQATTPIHAGNSGGPLVDAWGNVVAVSVAIISEGSRRLGAGLGFFIPIHDALAHVGVEVAPQAPAPAPAPTAWQAWAHPAQGPAPAPVPTWAYGAAAPGGVAPAPWTAAPPALAGPWPGRPAAPPSPTPPAAGAPPYPSAPTSAAPHAGYTDGHAPGHAPWPPSPTPRL</sequence>
<dbReference type="Proteomes" id="UP000555728">
    <property type="component" value="Unassembled WGS sequence"/>
</dbReference>
<dbReference type="PRINTS" id="PR00834">
    <property type="entry name" value="PROTEASES2C"/>
</dbReference>
<protein>
    <submittedName>
        <fullName evidence="4">S1-C subfamily serine protease</fullName>
    </submittedName>
</protein>
<gene>
    <name evidence="4" type="ORF">GGD88_001049</name>
</gene>
<accession>A0A7W6WKD7</accession>
<keyword evidence="1 4" id="KW-0645">Protease</keyword>
<dbReference type="PANTHER" id="PTHR43343">
    <property type="entry name" value="PEPTIDASE S12"/>
    <property type="match status" value="1"/>
</dbReference>
<dbReference type="AlphaFoldDB" id="A0A7W6WKD7"/>
<dbReference type="InterPro" id="IPR051201">
    <property type="entry name" value="Chloro_Bact_Ser_Proteases"/>
</dbReference>
<comment type="caution">
    <text evidence="4">The sequence shown here is derived from an EMBL/GenBank/DDBJ whole genome shotgun (WGS) entry which is preliminary data.</text>
</comment>
<feature type="region of interest" description="Disordered" evidence="3">
    <location>
        <begin position="1"/>
        <end position="20"/>
    </location>
</feature>
<dbReference type="SUPFAM" id="SSF50494">
    <property type="entry name" value="Trypsin-like serine proteases"/>
    <property type="match status" value="1"/>
</dbReference>
<dbReference type="InterPro" id="IPR009003">
    <property type="entry name" value="Peptidase_S1_PA"/>
</dbReference>
<dbReference type="GO" id="GO:0004252">
    <property type="term" value="F:serine-type endopeptidase activity"/>
    <property type="evidence" value="ECO:0007669"/>
    <property type="project" value="InterPro"/>
</dbReference>
<feature type="compositionally biased region" description="Low complexity" evidence="3">
    <location>
        <begin position="555"/>
        <end position="564"/>
    </location>
</feature>
<evidence type="ECO:0000256" key="3">
    <source>
        <dbReference type="SAM" id="MobiDB-lite"/>
    </source>
</evidence>
<keyword evidence="2" id="KW-0378">Hydrolase</keyword>
<dbReference type="InterPro" id="IPR001940">
    <property type="entry name" value="Peptidase_S1C"/>
</dbReference>
<feature type="region of interest" description="Disordered" evidence="3">
    <location>
        <begin position="527"/>
        <end position="584"/>
    </location>
</feature>
<dbReference type="Pfam" id="PF13365">
    <property type="entry name" value="Trypsin_2"/>
    <property type="match status" value="1"/>
</dbReference>